<proteinExistence type="predicted"/>
<dbReference type="GO" id="GO:0008270">
    <property type="term" value="F:zinc ion binding"/>
    <property type="evidence" value="ECO:0007669"/>
    <property type="project" value="UniProtKB-KW"/>
</dbReference>
<feature type="compositionally biased region" description="Polar residues" evidence="7">
    <location>
        <begin position="740"/>
        <end position="756"/>
    </location>
</feature>
<dbReference type="Proteomes" id="UP000218334">
    <property type="component" value="Unassembled WGS sequence"/>
</dbReference>
<evidence type="ECO:0000256" key="3">
    <source>
        <dbReference type="ARBA" id="ARBA00022833"/>
    </source>
</evidence>
<feature type="compositionally biased region" description="Low complexity" evidence="7">
    <location>
        <begin position="410"/>
        <end position="424"/>
    </location>
</feature>
<feature type="domain" description="GATA-type" evidence="8">
    <location>
        <begin position="625"/>
        <end position="660"/>
    </location>
</feature>
<accession>A0A2H3C1U9</accession>
<dbReference type="Pfam" id="PF00320">
    <property type="entry name" value="GATA"/>
    <property type="match status" value="1"/>
</dbReference>
<feature type="region of interest" description="Disordered" evidence="7">
    <location>
        <begin position="598"/>
        <end position="648"/>
    </location>
</feature>
<dbReference type="EMBL" id="KZ293417">
    <property type="protein sequence ID" value="PBK75850.1"/>
    <property type="molecule type" value="Genomic_DNA"/>
</dbReference>
<keyword evidence="10" id="KW-1185">Reference proteome</keyword>
<protein>
    <recommendedName>
        <fullName evidence="8">GATA-type domain-containing protein</fullName>
    </recommendedName>
</protein>
<feature type="region of interest" description="Disordered" evidence="7">
    <location>
        <begin position="1"/>
        <end position="441"/>
    </location>
</feature>
<feature type="compositionally biased region" description="Basic and acidic residues" evidence="7">
    <location>
        <begin position="65"/>
        <end position="114"/>
    </location>
</feature>
<dbReference type="InterPro" id="IPR000679">
    <property type="entry name" value="Znf_GATA"/>
</dbReference>
<dbReference type="InterPro" id="IPR013088">
    <property type="entry name" value="Znf_NHR/GATA"/>
</dbReference>
<evidence type="ECO:0000256" key="6">
    <source>
        <dbReference type="PROSITE-ProRule" id="PRU00094"/>
    </source>
</evidence>
<feature type="compositionally biased region" description="Low complexity" evidence="7">
    <location>
        <begin position="174"/>
        <end position="189"/>
    </location>
</feature>
<dbReference type="SUPFAM" id="SSF57716">
    <property type="entry name" value="Glucocorticoid receptor-like (DNA-binding domain)"/>
    <property type="match status" value="1"/>
</dbReference>
<evidence type="ECO:0000259" key="8">
    <source>
        <dbReference type="PROSITE" id="PS50114"/>
    </source>
</evidence>
<feature type="region of interest" description="Disordered" evidence="7">
    <location>
        <begin position="666"/>
        <end position="802"/>
    </location>
</feature>
<dbReference type="PANTHER" id="PTHR47172">
    <property type="entry name" value="OS01G0976800 PROTEIN"/>
    <property type="match status" value="1"/>
</dbReference>
<evidence type="ECO:0000313" key="10">
    <source>
        <dbReference type="Proteomes" id="UP000218334"/>
    </source>
</evidence>
<feature type="compositionally biased region" description="Pro residues" evidence="7">
    <location>
        <begin position="274"/>
        <end position="290"/>
    </location>
</feature>
<feature type="compositionally biased region" description="Basic and acidic residues" evidence="7">
    <location>
        <begin position="666"/>
        <end position="683"/>
    </location>
</feature>
<dbReference type="Gene3D" id="3.30.50.10">
    <property type="entry name" value="Erythroid Transcription Factor GATA-1, subunit A"/>
    <property type="match status" value="1"/>
</dbReference>
<dbReference type="PROSITE" id="PS50114">
    <property type="entry name" value="GATA_ZN_FINGER_2"/>
    <property type="match status" value="1"/>
</dbReference>
<feature type="compositionally biased region" description="Low complexity" evidence="7">
    <location>
        <begin position="719"/>
        <end position="732"/>
    </location>
</feature>
<feature type="compositionally biased region" description="Pro residues" evidence="7">
    <location>
        <begin position="757"/>
        <end position="774"/>
    </location>
</feature>
<feature type="compositionally biased region" description="Pro residues" evidence="7">
    <location>
        <begin position="425"/>
        <end position="438"/>
    </location>
</feature>
<evidence type="ECO:0000256" key="1">
    <source>
        <dbReference type="ARBA" id="ARBA00022723"/>
    </source>
</evidence>
<feature type="compositionally biased region" description="Basic and acidic residues" evidence="7">
    <location>
        <begin position="146"/>
        <end position="164"/>
    </location>
</feature>
<dbReference type="GO" id="GO:0043565">
    <property type="term" value="F:sequence-specific DNA binding"/>
    <property type="evidence" value="ECO:0007669"/>
    <property type="project" value="InterPro"/>
</dbReference>
<dbReference type="CDD" id="cd00202">
    <property type="entry name" value="ZnF_GATA"/>
    <property type="match status" value="1"/>
</dbReference>
<evidence type="ECO:0000256" key="2">
    <source>
        <dbReference type="ARBA" id="ARBA00022771"/>
    </source>
</evidence>
<feature type="compositionally biased region" description="Polar residues" evidence="7">
    <location>
        <begin position="777"/>
        <end position="792"/>
    </location>
</feature>
<feature type="compositionally biased region" description="Basic and acidic residues" evidence="7">
    <location>
        <begin position="543"/>
        <end position="559"/>
    </location>
</feature>
<dbReference type="GO" id="GO:0006355">
    <property type="term" value="P:regulation of DNA-templated transcription"/>
    <property type="evidence" value="ECO:0007669"/>
    <property type="project" value="InterPro"/>
</dbReference>
<name>A0A2H3C1U9_9AGAR</name>
<evidence type="ECO:0000256" key="4">
    <source>
        <dbReference type="ARBA" id="ARBA00023015"/>
    </source>
</evidence>
<keyword evidence="3" id="KW-0862">Zinc</keyword>
<dbReference type="AlphaFoldDB" id="A0A2H3C1U9"/>
<dbReference type="SMART" id="SM00401">
    <property type="entry name" value="ZnF_GATA"/>
    <property type="match status" value="1"/>
</dbReference>
<dbReference type="PANTHER" id="PTHR47172:SF24">
    <property type="entry name" value="GATA ZINC FINGER DOMAIN-CONTAINING PROTEIN 14-RELATED"/>
    <property type="match status" value="1"/>
</dbReference>
<reference evidence="10" key="1">
    <citation type="journal article" date="2017" name="Nat. Ecol. Evol.">
        <title>Genome expansion and lineage-specific genetic innovations in the forest pathogenic fungi Armillaria.</title>
        <authorList>
            <person name="Sipos G."/>
            <person name="Prasanna A.N."/>
            <person name="Walter M.C."/>
            <person name="O'Connor E."/>
            <person name="Balint B."/>
            <person name="Krizsan K."/>
            <person name="Kiss B."/>
            <person name="Hess J."/>
            <person name="Varga T."/>
            <person name="Slot J."/>
            <person name="Riley R."/>
            <person name="Boka B."/>
            <person name="Rigling D."/>
            <person name="Barry K."/>
            <person name="Lee J."/>
            <person name="Mihaltcheva S."/>
            <person name="LaButti K."/>
            <person name="Lipzen A."/>
            <person name="Waldron R."/>
            <person name="Moloney N.M."/>
            <person name="Sperisen C."/>
            <person name="Kredics L."/>
            <person name="Vagvoelgyi C."/>
            <person name="Patrignani A."/>
            <person name="Fitzpatrick D."/>
            <person name="Nagy I."/>
            <person name="Doyle S."/>
            <person name="Anderson J.B."/>
            <person name="Grigoriev I.V."/>
            <person name="Gueldener U."/>
            <person name="Muensterkoetter M."/>
            <person name="Nagy L.G."/>
        </authorList>
    </citation>
    <scope>NUCLEOTIDE SEQUENCE [LARGE SCALE GENOMIC DNA]</scope>
    <source>
        <strain evidence="10">28-4</strain>
    </source>
</reference>
<dbReference type="STRING" id="1076256.A0A2H3C1U9"/>
<gene>
    <name evidence="9" type="ORF">ARMSODRAFT_950194</name>
</gene>
<evidence type="ECO:0000256" key="7">
    <source>
        <dbReference type="SAM" id="MobiDB-lite"/>
    </source>
</evidence>
<feature type="compositionally biased region" description="Pro residues" evidence="7">
    <location>
        <begin position="382"/>
        <end position="409"/>
    </location>
</feature>
<keyword evidence="4" id="KW-0805">Transcription regulation</keyword>
<keyword evidence="5" id="KW-0804">Transcription</keyword>
<dbReference type="PROSITE" id="PS00344">
    <property type="entry name" value="GATA_ZN_FINGER_1"/>
    <property type="match status" value="1"/>
</dbReference>
<sequence>MAAAHHAAQDSRYSLPPPPNPYNNRRLPSLKDLNFSYRLPPLAQDSPSSGHVSVAVDPSAQLQDHSVRQDHAIRQEHPMRPDQPMRQDHSVRQDHQVRQDIRQDPSLRHVEQWRRANAHSSISPASTHHPEPQQQHTPPLSASHEQSAHKIMEYSHPPPRHDHGGYVAPGMPLSGQMAQAPAAMASSSGTVRGGDDLSHLHGHHKRPRTSSSSSVDVPRDARPPPMSYSPAHYAHTPYMHPPQSHQAHQGHQAHQQPPPSHPSHHQHQQQHPASPYPPMPPGPPVHPSPSPHTHNMHHHSPVQPHPGYASYQQSYMPPSQPRPPEVHAQHPHHMNPAYQSPVHPPPPPPQDHWEQPHSQLHAHHHPSAPSHPMHQHHHQQPMPAPAPVPAPAPAPATPAIPAPAPPPPVQQHSHQHIQPQTMHVPAPPPPPVQQPQPQPSFTRTTALIPTDVDTRTASYPPNGASARDSLVNEIIKHCSILYSFASRYAQMQASIPHSQPSPAELADMQHRANYVVRLLEDLRRQMQPDSERVRTDSPVTVRSPDDHRQPKRPWEDMSHDGAAGETEGSYPEEYASPDPPPKAPSAAELDMELIRSKRATSTAGGGGSIGQTKNKYRKRSSGQRATPPGKCHSCNIRETPEWRRGPDGARTLCNACGLHYAKLMRKQDKQHNGAEPPRIDMDTLRASARAAEQDKSHSRSAKHQARRKTEPESPIERPSTSQQAQHHQSSFQLVPVAPAQEQSPISDASRLSSQPSIHPPPSAPTSMAAPPPPWATNGRSYSSDQMQPQSFVRTAHSHPPTR</sequence>
<feature type="region of interest" description="Disordered" evidence="7">
    <location>
        <begin position="526"/>
        <end position="585"/>
    </location>
</feature>
<feature type="compositionally biased region" description="Basic and acidic residues" evidence="7">
    <location>
        <begin position="526"/>
        <end position="535"/>
    </location>
</feature>
<feature type="compositionally biased region" description="Low complexity" evidence="7">
    <location>
        <begin position="241"/>
        <end position="255"/>
    </location>
</feature>
<organism evidence="9 10">
    <name type="scientific">Armillaria solidipes</name>
    <dbReference type="NCBI Taxonomy" id="1076256"/>
    <lineage>
        <taxon>Eukaryota</taxon>
        <taxon>Fungi</taxon>
        <taxon>Dikarya</taxon>
        <taxon>Basidiomycota</taxon>
        <taxon>Agaricomycotina</taxon>
        <taxon>Agaricomycetes</taxon>
        <taxon>Agaricomycetidae</taxon>
        <taxon>Agaricales</taxon>
        <taxon>Marasmiineae</taxon>
        <taxon>Physalacriaceae</taxon>
        <taxon>Armillaria</taxon>
    </lineage>
</organism>
<keyword evidence="1" id="KW-0479">Metal-binding</keyword>
<evidence type="ECO:0000256" key="5">
    <source>
        <dbReference type="ARBA" id="ARBA00023163"/>
    </source>
</evidence>
<feature type="compositionally biased region" description="Basic and acidic residues" evidence="7">
    <location>
        <begin position="638"/>
        <end position="647"/>
    </location>
</feature>
<keyword evidence="2 6" id="KW-0863">Zinc-finger</keyword>
<evidence type="ECO:0000313" key="9">
    <source>
        <dbReference type="EMBL" id="PBK75850.1"/>
    </source>
</evidence>